<evidence type="ECO:0000256" key="6">
    <source>
        <dbReference type="ARBA" id="ARBA00022989"/>
    </source>
</evidence>
<keyword evidence="12" id="KW-1185">Reference proteome</keyword>
<feature type="transmembrane region" description="Helical" evidence="9">
    <location>
        <begin position="224"/>
        <end position="243"/>
    </location>
</feature>
<evidence type="ECO:0000256" key="7">
    <source>
        <dbReference type="ARBA" id="ARBA00023136"/>
    </source>
</evidence>
<evidence type="ECO:0000256" key="8">
    <source>
        <dbReference type="SAM" id="MobiDB-lite"/>
    </source>
</evidence>
<feature type="region of interest" description="Disordered" evidence="8">
    <location>
        <begin position="554"/>
        <end position="614"/>
    </location>
</feature>
<dbReference type="InterPro" id="IPR020846">
    <property type="entry name" value="MFS_dom"/>
</dbReference>
<feature type="transmembrane region" description="Helical" evidence="9">
    <location>
        <begin position="294"/>
        <end position="317"/>
    </location>
</feature>
<gene>
    <name evidence="11" type="ORF">GCM10011519_26860</name>
</gene>
<protein>
    <submittedName>
        <fullName evidence="11">MFS transporter</fullName>
    </submittedName>
</protein>
<dbReference type="Pfam" id="PF07690">
    <property type="entry name" value="MFS_1"/>
    <property type="match status" value="1"/>
</dbReference>
<dbReference type="EMBL" id="BMKQ01000001">
    <property type="protein sequence ID" value="GGF51500.1"/>
    <property type="molecule type" value="Genomic_DNA"/>
</dbReference>
<feature type="domain" description="Major facilitator superfamily (MFS) profile" evidence="10">
    <location>
        <begin position="32"/>
        <end position="549"/>
    </location>
</feature>
<dbReference type="PANTHER" id="PTHR23501">
    <property type="entry name" value="MAJOR FACILITATOR SUPERFAMILY"/>
    <property type="match status" value="1"/>
</dbReference>
<feature type="transmembrane region" description="Helical" evidence="9">
    <location>
        <begin position="29"/>
        <end position="54"/>
    </location>
</feature>
<feature type="compositionally biased region" description="Basic and acidic residues" evidence="8">
    <location>
        <begin position="598"/>
        <end position="614"/>
    </location>
</feature>
<dbReference type="SUPFAM" id="SSF103473">
    <property type="entry name" value="MFS general substrate transporter"/>
    <property type="match status" value="1"/>
</dbReference>
<evidence type="ECO:0000256" key="4">
    <source>
        <dbReference type="ARBA" id="ARBA00022475"/>
    </source>
</evidence>
<dbReference type="PROSITE" id="PS50850">
    <property type="entry name" value="MFS"/>
    <property type="match status" value="1"/>
</dbReference>
<dbReference type="Proteomes" id="UP000649179">
    <property type="component" value="Unassembled WGS sequence"/>
</dbReference>
<reference evidence="11" key="1">
    <citation type="journal article" date="2014" name="Int. J. Syst. Evol. Microbiol.">
        <title>Complete genome sequence of Corynebacterium casei LMG S-19264T (=DSM 44701T), isolated from a smear-ripened cheese.</title>
        <authorList>
            <consortium name="US DOE Joint Genome Institute (JGI-PGF)"/>
            <person name="Walter F."/>
            <person name="Albersmeier A."/>
            <person name="Kalinowski J."/>
            <person name="Ruckert C."/>
        </authorList>
    </citation>
    <scope>NUCLEOTIDE SEQUENCE</scope>
    <source>
        <strain evidence="11">CGMCC 1.16067</strain>
    </source>
</reference>
<feature type="transmembrane region" description="Helical" evidence="9">
    <location>
        <begin position="66"/>
        <end position="85"/>
    </location>
</feature>
<dbReference type="GO" id="GO:0005886">
    <property type="term" value="C:plasma membrane"/>
    <property type="evidence" value="ECO:0007669"/>
    <property type="project" value="UniProtKB-SubCell"/>
</dbReference>
<comment type="similarity">
    <text evidence="2">Belongs to the major facilitator superfamily. TCR/Tet family.</text>
</comment>
<keyword evidence="4" id="KW-1003">Cell membrane</keyword>
<comment type="caution">
    <text evidence="11">The sequence shown here is derived from an EMBL/GenBank/DDBJ whole genome shotgun (WGS) entry which is preliminary data.</text>
</comment>
<dbReference type="GO" id="GO:0022857">
    <property type="term" value="F:transmembrane transporter activity"/>
    <property type="evidence" value="ECO:0007669"/>
    <property type="project" value="InterPro"/>
</dbReference>
<keyword evidence="7 9" id="KW-0472">Membrane</keyword>
<dbReference type="RefSeq" id="WP_188780229.1">
    <property type="nucleotide sequence ID" value="NZ_BMKQ01000001.1"/>
</dbReference>
<evidence type="ECO:0000256" key="1">
    <source>
        <dbReference type="ARBA" id="ARBA00004651"/>
    </source>
</evidence>
<reference evidence="11" key="2">
    <citation type="submission" date="2020-09" db="EMBL/GenBank/DDBJ databases">
        <authorList>
            <person name="Sun Q."/>
            <person name="Zhou Y."/>
        </authorList>
    </citation>
    <scope>NUCLEOTIDE SEQUENCE</scope>
    <source>
        <strain evidence="11">CGMCC 1.16067</strain>
    </source>
</reference>
<feature type="transmembrane region" description="Helical" evidence="9">
    <location>
        <begin position="97"/>
        <end position="120"/>
    </location>
</feature>
<dbReference type="AlphaFoldDB" id="A0A917BP21"/>
<feature type="transmembrane region" description="Helical" evidence="9">
    <location>
        <begin position="384"/>
        <end position="413"/>
    </location>
</feature>
<evidence type="ECO:0000256" key="3">
    <source>
        <dbReference type="ARBA" id="ARBA00022448"/>
    </source>
</evidence>
<evidence type="ECO:0000256" key="2">
    <source>
        <dbReference type="ARBA" id="ARBA00007520"/>
    </source>
</evidence>
<dbReference type="PANTHER" id="PTHR23501:SF197">
    <property type="entry name" value="COMD"/>
    <property type="match status" value="1"/>
</dbReference>
<feature type="transmembrane region" description="Helical" evidence="9">
    <location>
        <begin position="158"/>
        <end position="179"/>
    </location>
</feature>
<evidence type="ECO:0000259" key="10">
    <source>
        <dbReference type="PROSITE" id="PS50850"/>
    </source>
</evidence>
<sequence length="614" mass="64027">MATTATRAETGGRTTHDDVNASGYTHRQVLTILSGLMLGMFLAALDQSIVSTAIRTIADDLDGLSLQAWATTAYLITTTITTPIYGKLGDLYGRKKLFLFAISIFIIGSVACTFASSMYMLAVTRALQGIGGGGLFTLVLAIIGDIVSPRERARYTGYFMATFATSSVLGPVIGGLFAGQASILGVTGWRWVFLVNVPIGIIALAVVTKNLHLRAVTRKPNLRIDWWGALFIAVATVPLLIVAEQGREWGWGSARALVSYAVGVVGILGFVLVERAMRDDALIPLRLFRLRAATVTIIASVLIGAGLFGAISVLPQYFQIVHGASPTEAGLFMLPMVVGMMTAGIVVGQITGRTGAIRIFPIIGSGLAAIMMGALSFLTADTNVVLVMAGMLLLGLGIGQCMQPITIIVQNAVPPKEIGVATASATFFRQTGGALGVAVFLSLLFSTVGSNISSAFKSEGPDIIAAARSGQIPTTGVDGQVLKGLQNPGSSNGVFASVQDDSSIINKMSDLVAHPFQAGFASSMGTVLIGGAIVMAVAFVVLNFLPKIELRESAPASAAAEGSEGERVEYAAGEAAGSPVTEEAGELEATVGGHHRKDGPPHLPEEHGRHEREG</sequence>
<accession>A0A917BP21</accession>
<comment type="subcellular location">
    <subcellularLocation>
        <location evidence="1">Cell membrane</location>
        <topology evidence="1">Multi-pass membrane protein</topology>
    </subcellularLocation>
</comment>
<feature type="transmembrane region" description="Helical" evidence="9">
    <location>
        <begin position="191"/>
        <end position="212"/>
    </location>
</feature>
<dbReference type="NCBIfam" id="TIGR00711">
    <property type="entry name" value="efflux_EmrB"/>
    <property type="match status" value="1"/>
</dbReference>
<feature type="transmembrane region" description="Helical" evidence="9">
    <location>
        <begin position="434"/>
        <end position="452"/>
    </location>
</feature>
<dbReference type="Gene3D" id="1.20.1250.20">
    <property type="entry name" value="MFS general substrate transporter like domains"/>
    <property type="match status" value="1"/>
</dbReference>
<evidence type="ECO:0000313" key="11">
    <source>
        <dbReference type="EMBL" id="GGF51500.1"/>
    </source>
</evidence>
<dbReference type="InterPro" id="IPR036259">
    <property type="entry name" value="MFS_trans_sf"/>
</dbReference>
<feature type="transmembrane region" description="Helical" evidence="9">
    <location>
        <begin position="518"/>
        <end position="545"/>
    </location>
</feature>
<dbReference type="InterPro" id="IPR011701">
    <property type="entry name" value="MFS"/>
</dbReference>
<keyword evidence="3" id="KW-0813">Transport</keyword>
<feature type="transmembrane region" description="Helical" evidence="9">
    <location>
        <begin position="126"/>
        <end position="146"/>
    </location>
</feature>
<evidence type="ECO:0000313" key="12">
    <source>
        <dbReference type="Proteomes" id="UP000649179"/>
    </source>
</evidence>
<dbReference type="Gene3D" id="1.20.1720.10">
    <property type="entry name" value="Multidrug resistance protein D"/>
    <property type="match status" value="1"/>
</dbReference>
<feature type="transmembrane region" description="Helical" evidence="9">
    <location>
        <begin position="249"/>
        <end position="273"/>
    </location>
</feature>
<evidence type="ECO:0000256" key="9">
    <source>
        <dbReference type="SAM" id="Phobius"/>
    </source>
</evidence>
<evidence type="ECO:0000256" key="5">
    <source>
        <dbReference type="ARBA" id="ARBA00022692"/>
    </source>
</evidence>
<dbReference type="InterPro" id="IPR004638">
    <property type="entry name" value="EmrB-like"/>
</dbReference>
<dbReference type="FunFam" id="1.20.1720.10:FF:000004">
    <property type="entry name" value="EmrB/QacA family drug resistance transporter"/>
    <property type="match status" value="1"/>
</dbReference>
<organism evidence="11 12">
    <name type="scientific">Marmoricola endophyticus</name>
    <dbReference type="NCBI Taxonomy" id="2040280"/>
    <lineage>
        <taxon>Bacteria</taxon>
        <taxon>Bacillati</taxon>
        <taxon>Actinomycetota</taxon>
        <taxon>Actinomycetes</taxon>
        <taxon>Propionibacteriales</taxon>
        <taxon>Nocardioidaceae</taxon>
        <taxon>Marmoricola</taxon>
    </lineage>
</organism>
<keyword evidence="5 9" id="KW-0812">Transmembrane</keyword>
<feature type="transmembrane region" description="Helical" evidence="9">
    <location>
        <begin position="329"/>
        <end position="347"/>
    </location>
</feature>
<name>A0A917BP21_9ACTN</name>
<keyword evidence="6 9" id="KW-1133">Transmembrane helix</keyword>
<proteinExistence type="inferred from homology"/>
<feature type="transmembrane region" description="Helical" evidence="9">
    <location>
        <begin position="359"/>
        <end position="378"/>
    </location>
</feature>
<dbReference type="CDD" id="cd17502">
    <property type="entry name" value="MFS_Azr1_MDR_like"/>
    <property type="match status" value="1"/>
</dbReference>